<evidence type="ECO:0000256" key="2">
    <source>
        <dbReference type="ARBA" id="ARBA00022723"/>
    </source>
</evidence>
<evidence type="ECO:0000256" key="1">
    <source>
        <dbReference type="ARBA" id="ARBA00001968"/>
    </source>
</evidence>
<evidence type="ECO:0000313" key="4">
    <source>
        <dbReference type="EMBL" id="KAE9355554.1"/>
    </source>
</evidence>
<accession>A0A6A4FRT4</accession>
<protein>
    <recommendedName>
        <fullName evidence="3">DDE Tnp4 domain-containing protein</fullName>
    </recommendedName>
</protein>
<dbReference type="AlphaFoldDB" id="A0A6A4FRT4"/>
<comment type="cofactor">
    <cofactor evidence="1">
        <name>a divalent metal cation</name>
        <dbReference type="ChEBI" id="CHEBI:60240"/>
    </cofactor>
</comment>
<name>A0A6A4FRT4_9STRA</name>
<gene>
    <name evidence="4" type="ORF">PR003_g2775</name>
</gene>
<comment type="caution">
    <text evidence="4">The sequence shown here is derived from an EMBL/GenBank/DDBJ whole genome shotgun (WGS) entry which is preliminary data.</text>
</comment>
<proteinExistence type="predicted"/>
<organism evidence="4 5">
    <name type="scientific">Phytophthora rubi</name>
    <dbReference type="NCBI Taxonomy" id="129364"/>
    <lineage>
        <taxon>Eukaryota</taxon>
        <taxon>Sar</taxon>
        <taxon>Stramenopiles</taxon>
        <taxon>Oomycota</taxon>
        <taxon>Peronosporomycetes</taxon>
        <taxon>Peronosporales</taxon>
        <taxon>Peronosporaceae</taxon>
        <taxon>Phytophthora</taxon>
    </lineage>
</organism>
<feature type="domain" description="DDE Tnp4" evidence="3">
    <location>
        <begin position="185"/>
        <end position="318"/>
    </location>
</feature>
<sequence>MVFVAPKLTADQGTEILCQVWAAARGRRKRFLANMSTLIANHCFRLLDHEPRINFSNSFNLALHDSTARVRYNFTIAQLHRVSIQLQLPQDNLRTPEGDVVSSVEALAMVCRRLTDPSKLFTVADGFGRSTTAYNRKLKTTIAIMYANHATLLYFARATVLKPQDDYSAAVARKGSPLRACWAFIDGTKQYIARPSARANPESSFENLQRSVYSGHPRRHCLNWQAVTAPDGLIISVYGPVEGRRHDTTMLIMSGLLEYMHKEGWFEGNVIYGDPAYGTADYLCYPFPLATPGSVQAEFNARMSNVREAVEWGFGRVKPL</sequence>
<dbReference type="EMBL" id="QXFT01000091">
    <property type="protein sequence ID" value="KAE9355554.1"/>
    <property type="molecule type" value="Genomic_DNA"/>
</dbReference>
<evidence type="ECO:0000259" key="3">
    <source>
        <dbReference type="Pfam" id="PF13359"/>
    </source>
</evidence>
<keyword evidence="2" id="KW-0479">Metal-binding</keyword>
<dbReference type="InterPro" id="IPR027806">
    <property type="entry name" value="HARBI1_dom"/>
</dbReference>
<keyword evidence="5" id="KW-1185">Reference proteome</keyword>
<dbReference type="Proteomes" id="UP000434957">
    <property type="component" value="Unassembled WGS sequence"/>
</dbReference>
<dbReference type="Pfam" id="PF13359">
    <property type="entry name" value="DDE_Tnp_4"/>
    <property type="match status" value="1"/>
</dbReference>
<dbReference type="GO" id="GO:0046872">
    <property type="term" value="F:metal ion binding"/>
    <property type="evidence" value="ECO:0007669"/>
    <property type="project" value="UniProtKB-KW"/>
</dbReference>
<reference evidence="4 5" key="1">
    <citation type="submission" date="2018-08" db="EMBL/GenBank/DDBJ databases">
        <title>Genomic investigation of the strawberry pathogen Phytophthora fragariae indicates pathogenicity is determined by transcriptional variation in three key races.</title>
        <authorList>
            <person name="Adams T.M."/>
            <person name="Armitage A.D."/>
            <person name="Sobczyk M.K."/>
            <person name="Bates H.J."/>
            <person name="Dunwell J.M."/>
            <person name="Nellist C.F."/>
            <person name="Harrison R.J."/>
        </authorList>
    </citation>
    <scope>NUCLEOTIDE SEQUENCE [LARGE SCALE GENOMIC DNA]</scope>
    <source>
        <strain evidence="4 5">SCRP333</strain>
    </source>
</reference>
<evidence type="ECO:0000313" key="5">
    <source>
        <dbReference type="Proteomes" id="UP000434957"/>
    </source>
</evidence>